<feature type="compositionally biased region" description="Low complexity" evidence="1">
    <location>
        <begin position="186"/>
        <end position="200"/>
    </location>
</feature>
<feature type="compositionally biased region" description="Basic and acidic residues" evidence="1">
    <location>
        <begin position="88"/>
        <end position="100"/>
    </location>
</feature>
<feature type="region of interest" description="Disordered" evidence="1">
    <location>
        <begin position="155"/>
        <end position="200"/>
    </location>
</feature>
<feature type="domain" description="Ribonuclease H1 N-terminal" evidence="2">
    <location>
        <begin position="5"/>
        <end position="47"/>
    </location>
</feature>
<dbReference type="Pfam" id="PF01693">
    <property type="entry name" value="Cauli_VI"/>
    <property type="match status" value="1"/>
</dbReference>
<proteinExistence type="predicted"/>
<evidence type="ECO:0000256" key="1">
    <source>
        <dbReference type="SAM" id="MobiDB-lite"/>
    </source>
</evidence>
<reference evidence="3" key="1">
    <citation type="submission" date="2023-03" db="EMBL/GenBank/DDBJ databases">
        <title>Massive genome expansion in bonnet fungi (Mycena s.s.) driven by repeated elements and novel gene families across ecological guilds.</title>
        <authorList>
            <consortium name="Lawrence Berkeley National Laboratory"/>
            <person name="Harder C.B."/>
            <person name="Miyauchi S."/>
            <person name="Viragh M."/>
            <person name="Kuo A."/>
            <person name="Thoen E."/>
            <person name="Andreopoulos B."/>
            <person name="Lu D."/>
            <person name="Skrede I."/>
            <person name="Drula E."/>
            <person name="Henrissat B."/>
            <person name="Morin E."/>
            <person name="Kohler A."/>
            <person name="Barry K."/>
            <person name="LaButti K."/>
            <person name="Morin E."/>
            <person name="Salamov A."/>
            <person name="Lipzen A."/>
            <person name="Mereny Z."/>
            <person name="Hegedus B."/>
            <person name="Baldrian P."/>
            <person name="Stursova M."/>
            <person name="Weitz H."/>
            <person name="Taylor A."/>
            <person name="Grigoriev I.V."/>
            <person name="Nagy L.G."/>
            <person name="Martin F."/>
            <person name="Kauserud H."/>
        </authorList>
    </citation>
    <scope>NUCLEOTIDE SEQUENCE</scope>
    <source>
        <strain evidence="3">CBHHK067</strain>
    </source>
</reference>
<dbReference type="EMBL" id="JARKIE010000013">
    <property type="protein sequence ID" value="KAJ7703163.1"/>
    <property type="molecule type" value="Genomic_DNA"/>
</dbReference>
<sequence>MAKQKWYVVIVGKEVGVFENWIEASPLVIGVPGALHQSFSSEEKANQLFAEAQEKGTVKVVAGRNVSVPAPTGPAQSVPSQFPVPRDAPAEPGRERDLPRSHRPMLTPRVSGGSGVDEPPPPSTSSSPTTNITQVVCLSSSSNGLSPLALRENELEPDTGSVPPTQSSPSSHAESSSSGRGAVVLSSDDNSAPSIAASSSLSVQHIHRDMDFISSGMAALGLLQDNQVLRAIDPRSPLTQLGSLQFP</sequence>
<gene>
    <name evidence="3" type="ORF">B0H17DRAFT_1042004</name>
</gene>
<organism evidence="3 4">
    <name type="scientific">Mycena rosella</name>
    <name type="common">Pink bonnet</name>
    <name type="synonym">Agaricus rosellus</name>
    <dbReference type="NCBI Taxonomy" id="1033263"/>
    <lineage>
        <taxon>Eukaryota</taxon>
        <taxon>Fungi</taxon>
        <taxon>Dikarya</taxon>
        <taxon>Basidiomycota</taxon>
        <taxon>Agaricomycotina</taxon>
        <taxon>Agaricomycetes</taxon>
        <taxon>Agaricomycetidae</taxon>
        <taxon>Agaricales</taxon>
        <taxon>Marasmiineae</taxon>
        <taxon>Mycenaceae</taxon>
        <taxon>Mycena</taxon>
    </lineage>
</organism>
<evidence type="ECO:0000313" key="3">
    <source>
        <dbReference type="EMBL" id="KAJ7703163.1"/>
    </source>
</evidence>
<name>A0AAD7GNE5_MYCRO</name>
<feature type="region of interest" description="Disordered" evidence="1">
    <location>
        <begin position="68"/>
        <end position="130"/>
    </location>
</feature>
<dbReference type="InterPro" id="IPR009027">
    <property type="entry name" value="Ribosomal_bL9/RNase_H1_N"/>
</dbReference>
<dbReference type="AlphaFoldDB" id="A0AAD7GNE5"/>
<dbReference type="SUPFAM" id="SSF55658">
    <property type="entry name" value="L9 N-domain-like"/>
    <property type="match status" value="1"/>
</dbReference>
<keyword evidence="4" id="KW-1185">Reference proteome</keyword>
<protein>
    <recommendedName>
        <fullName evidence="2">Ribonuclease H1 N-terminal domain-containing protein</fullName>
    </recommendedName>
</protein>
<dbReference type="Gene3D" id="3.40.970.10">
    <property type="entry name" value="Ribonuclease H1, N-terminal domain"/>
    <property type="match status" value="1"/>
</dbReference>
<evidence type="ECO:0000259" key="2">
    <source>
        <dbReference type="Pfam" id="PF01693"/>
    </source>
</evidence>
<dbReference type="InterPro" id="IPR037056">
    <property type="entry name" value="RNase_H1_N_sf"/>
</dbReference>
<dbReference type="Proteomes" id="UP001221757">
    <property type="component" value="Unassembled WGS sequence"/>
</dbReference>
<evidence type="ECO:0000313" key="4">
    <source>
        <dbReference type="Proteomes" id="UP001221757"/>
    </source>
</evidence>
<accession>A0AAD7GNE5</accession>
<comment type="caution">
    <text evidence="3">The sequence shown here is derived from an EMBL/GenBank/DDBJ whole genome shotgun (WGS) entry which is preliminary data.</text>
</comment>
<feature type="compositionally biased region" description="Low complexity" evidence="1">
    <location>
        <begin position="167"/>
        <end position="178"/>
    </location>
</feature>
<dbReference type="InterPro" id="IPR011320">
    <property type="entry name" value="RNase_H1_N"/>
</dbReference>